<dbReference type="EMBL" id="FWXZ01000002">
    <property type="protein sequence ID" value="SMC57572.1"/>
    <property type="molecule type" value="Genomic_DNA"/>
</dbReference>
<sequence>MRKYTRILSFLTVLILLCSAAAMPAFAEYELVVPEEYKETGTLPVYRAVKNDFTSVMQPEWLNQSGITEKWDTGAFFNDHAELFCYPESISYSEYTDEMIEINWAEREENPEIEPEMYNQHALPSAITRLANAAYTGMREYARGVKLEHEQLTLISLAEARQAAETFIARVGMEDQGYELAYALDMDLERIRTIGEEYNRFRFDEGRRNCDMLDYSTATAEDEGYFLLYTLLGSPRISYHDYHLELYVTSRGIEDAYFGAEYRREEIVDTPAELISPDEAAARFYEELAASESRRTADSLDKISLTYMPVHAKNKKDGMVFTPTWQISYTWRGRNRHWAYINAIDGKLIDAVFK</sequence>
<protein>
    <submittedName>
        <fullName evidence="1">Uncharacterized protein</fullName>
    </submittedName>
</protein>
<reference evidence="1" key="1">
    <citation type="submission" date="2017-04" db="EMBL/GenBank/DDBJ databases">
        <authorList>
            <person name="Varghese N."/>
            <person name="Submissions S."/>
        </authorList>
    </citation>
    <scope>NUCLEOTIDE SEQUENCE</scope>
    <source>
        <strain evidence="1">WTE2008</strain>
    </source>
</reference>
<name>A0AC61PKU2_9FIRM</name>
<evidence type="ECO:0000313" key="1">
    <source>
        <dbReference type="EMBL" id="SMC57572.1"/>
    </source>
</evidence>
<evidence type="ECO:0000313" key="2">
    <source>
        <dbReference type="Proteomes" id="UP000192328"/>
    </source>
</evidence>
<organism evidence="1 2">
    <name type="scientific">Aristaeella lactis</name>
    <dbReference type="NCBI Taxonomy" id="3046383"/>
    <lineage>
        <taxon>Bacteria</taxon>
        <taxon>Bacillati</taxon>
        <taxon>Bacillota</taxon>
        <taxon>Clostridia</taxon>
        <taxon>Eubacteriales</taxon>
        <taxon>Aristaeellaceae</taxon>
        <taxon>Aristaeella</taxon>
    </lineage>
</organism>
<proteinExistence type="predicted"/>
<accession>A0AC61PKU2</accession>
<gene>
    <name evidence="1" type="ORF">SAMN06297397_1450</name>
</gene>
<comment type="caution">
    <text evidence="1">The sequence shown here is derived from an EMBL/GenBank/DDBJ whole genome shotgun (WGS) entry which is preliminary data.</text>
</comment>
<keyword evidence="2" id="KW-1185">Reference proteome</keyword>
<dbReference type="Proteomes" id="UP000192328">
    <property type="component" value="Unassembled WGS sequence"/>
</dbReference>